<feature type="domain" description="Protein kinase" evidence="13">
    <location>
        <begin position="222"/>
        <end position="481"/>
    </location>
</feature>
<dbReference type="EMBL" id="OY660868">
    <property type="protein sequence ID" value="CAJ1057064.1"/>
    <property type="molecule type" value="Genomic_DNA"/>
</dbReference>
<keyword evidence="5 10" id="KW-0547">Nucleotide-binding</keyword>
<organism evidence="14 15">
    <name type="scientific">Xyrichtys novacula</name>
    <name type="common">Pearly razorfish</name>
    <name type="synonym">Hemipteronotus novacula</name>
    <dbReference type="NCBI Taxonomy" id="13765"/>
    <lineage>
        <taxon>Eukaryota</taxon>
        <taxon>Metazoa</taxon>
        <taxon>Chordata</taxon>
        <taxon>Craniata</taxon>
        <taxon>Vertebrata</taxon>
        <taxon>Euteleostomi</taxon>
        <taxon>Actinopterygii</taxon>
        <taxon>Neopterygii</taxon>
        <taxon>Teleostei</taxon>
        <taxon>Neoteleostei</taxon>
        <taxon>Acanthomorphata</taxon>
        <taxon>Eupercaria</taxon>
        <taxon>Labriformes</taxon>
        <taxon>Labridae</taxon>
        <taxon>Xyrichtys</taxon>
    </lineage>
</organism>
<reference evidence="14" key="1">
    <citation type="submission" date="2023-08" db="EMBL/GenBank/DDBJ databases">
        <authorList>
            <person name="Alioto T."/>
            <person name="Alioto T."/>
            <person name="Gomez Garrido J."/>
        </authorList>
    </citation>
    <scope>NUCLEOTIDE SEQUENCE</scope>
</reference>
<keyword evidence="7 10" id="KW-0067">ATP-binding</keyword>
<keyword evidence="3 11" id="KW-0723">Serine/threonine-protein kinase</keyword>
<evidence type="ECO:0000256" key="4">
    <source>
        <dbReference type="ARBA" id="ARBA00022679"/>
    </source>
</evidence>
<protein>
    <recommendedName>
        <fullName evidence="2">non-specific serine/threonine protein kinase</fullName>
        <ecNumber evidence="2">2.7.11.1</ecNumber>
    </recommendedName>
</protein>
<feature type="region of interest" description="Disordered" evidence="12">
    <location>
        <begin position="28"/>
        <end position="187"/>
    </location>
</feature>
<dbReference type="GO" id="GO:0004674">
    <property type="term" value="F:protein serine/threonine kinase activity"/>
    <property type="evidence" value="ECO:0007669"/>
    <property type="project" value="UniProtKB-KW"/>
</dbReference>
<dbReference type="EC" id="2.7.11.1" evidence="2"/>
<feature type="compositionally biased region" description="Basic and acidic residues" evidence="12">
    <location>
        <begin position="92"/>
        <end position="113"/>
    </location>
</feature>
<name>A0AAV1F7V4_XYRNO</name>
<keyword evidence="15" id="KW-1185">Reference proteome</keyword>
<evidence type="ECO:0000259" key="13">
    <source>
        <dbReference type="PROSITE" id="PS50011"/>
    </source>
</evidence>
<evidence type="ECO:0000256" key="10">
    <source>
        <dbReference type="PROSITE-ProRule" id="PRU10141"/>
    </source>
</evidence>
<evidence type="ECO:0000256" key="1">
    <source>
        <dbReference type="ARBA" id="ARBA00005505"/>
    </source>
</evidence>
<feature type="binding site" evidence="10">
    <location>
        <position position="251"/>
    </location>
    <ligand>
        <name>ATP</name>
        <dbReference type="ChEBI" id="CHEBI:30616"/>
    </ligand>
</feature>
<dbReference type="GO" id="GO:0005524">
    <property type="term" value="F:ATP binding"/>
    <property type="evidence" value="ECO:0007669"/>
    <property type="project" value="UniProtKB-UniRule"/>
</dbReference>
<dbReference type="Gene3D" id="3.30.200.20">
    <property type="entry name" value="Phosphorylase Kinase, domain 1"/>
    <property type="match status" value="1"/>
</dbReference>
<proteinExistence type="inferred from homology"/>
<dbReference type="Gene3D" id="1.10.510.10">
    <property type="entry name" value="Transferase(Phosphotransferase) domain 1"/>
    <property type="match status" value="1"/>
</dbReference>
<evidence type="ECO:0000256" key="2">
    <source>
        <dbReference type="ARBA" id="ARBA00012513"/>
    </source>
</evidence>
<evidence type="ECO:0000256" key="7">
    <source>
        <dbReference type="ARBA" id="ARBA00022840"/>
    </source>
</evidence>
<dbReference type="InterPro" id="IPR051138">
    <property type="entry name" value="PIM_Ser/Thr_kinase"/>
</dbReference>
<dbReference type="Proteomes" id="UP001178508">
    <property type="component" value="Chromosome 5"/>
</dbReference>
<dbReference type="Pfam" id="PF00069">
    <property type="entry name" value="Pkinase"/>
    <property type="match status" value="1"/>
</dbReference>
<dbReference type="InterPro" id="IPR008271">
    <property type="entry name" value="Ser/Thr_kinase_AS"/>
</dbReference>
<comment type="catalytic activity">
    <reaction evidence="9">
        <text>L-seryl-[protein] + ATP = O-phospho-L-seryl-[protein] + ADP + H(+)</text>
        <dbReference type="Rhea" id="RHEA:17989"/>
        <dbReference type="Rhea" id="RHEA-COMP:9863"/>
        <dbReference type="Rhea" id="RHEA-COMP:11604"/>
        <dbReference type="ChEBI" id="CHEBI:15378"/>
        <dbReference type="ChEBI" id="CHEBI:29999"/>
        <dbReference type="ChEBI" id="CHEBI:30616"/>
        <dbReference type="ChEBI" id="CHEBI:83421"/>
        <dbReference type="ChEBI" id="CHEBI:456216"/>
        <dbReference type="EC" id="2.7.11.1"/>
    </reaction>
</comment>
<feature type="compositionally biased region" description="Polar residues" evidence="12">
    <location>
        <begin position="153"/>
        <end position="165"/>
    </location>
</feature>
<dbReference type="SMART" id="SM00220">
    <property type="entry name" value="S_TKc"/>
    <property type="match status" value="1"/>
</dbReference>
<feature type="compositionally biased region" description="Low complexity" evidence="12">
    <location>
        <begin position="68"/>
        <end position="78"/>
    </location>
</feature>
<evidence type="ECO:0000256" key="11">
    <source>
        <dbReference type="RuleBase" id="RU000304"/>
    </source>
</evidence>
<dbReference type="SUPFAM" id="SSF56112">
    <property type="entry name" value="Protein kinase-like (PK-like)"/>
    <property type="match status" value="1"/>
</dbReference>
<keyword evidence="6 14" id="KW-0418">Kinase</keyword>
<evidence type="ECO:0000313" key="14">
    <source>
        <dbReference type="EMBL" id="CAJ1057064.1"/>
    </source>
</evidence>
<dbReference type="GO" id="GO:0043066">
    <property type="term" value="P:negative regulation of apoptotic process"/>
    <property type="evidence" value="ECO:0007669"/>
    <property type="project" value="TreeGrafter"/>
</dbReference>
<dbReference type="InterPro" id="IPR011009">
    <property type="entry name" value="Kinase-like_dom_sf"/>
</dbReference>
<gene>
    <name evidence="14" type="ORF">XNOV1_A026191</name>
</gene>
<dbReference type="PANTHER" id="PTHR22984:SF11">
    <property type="entry name" value="AURORA KINASE-RELATED"/>
    <property type="match status" value="1"/>
</dbReference>
<evidence type="ECO:0000256" key="9">
    <source>
        <dbReference type="ARBA" id="ARBA00048679"/>
    </source>
</evidence>
<comment type="catalytic activity">
    <reaction evidence="8">
        <text>L-threonyl-[protein] + ATP = O-phospho-L-threonyl-[protein] + ADP + H(+)</text>
        <dbReference type="Rhea" id="RHEA:46608"/>
        <dbReference type="Rhea" id="RHEA-COMP:11060"/>
        <dbReference type="Rhea" id="RHEA-COMP:11605"/>
        <dbReference type="ChEBI" id="CHEBI:15378"/>
        <dbReference type="ChEBI" id="CHEBI:30013"/>
        <dbReference type="ChEBI" id="CHEBI:30616"/>
        <dbReference type="ChEBI" id="CHEBI:61977"/>
        <dbReference type="ChEBI" id="CHEBI:456216"/>
        <dbReference type="EC" id="2.7.11.1"/>
    </reaction>
</comment>
<sequence>MESKSSDLRFFTAQERSFSDTLEYCRSGEREISSKRKSEEPLNERPSKRSRTSLSPSDSGNLIIHCPSLSPDSSTKSSVRSGSFSDPLEYCRSGEREISSKRKSEEPLNERPSKRSRTSLSPSDSGNLIIHCPSLSPDSSTESSVRSEDSWFSALSTTESVQKTKTSSKRKAPTDVTEESPRKRSRLTITAEDHLETSKGNLDVSSAEISYSNTRAALQAKYTERDLLGKGGYGSVYAGYRNEDNLPVAIKHISQSGSTRISIEGENIDSVPLEVLMMQRVQSGTPGTSAAVALLDWYDLEEELILVLERPVTCMDLHCYVLETGSHITESEGKILTKQLVDALIEIHSRGVFHNDIKVDNILIEYDSAVPRARLIDFGCSTFLTEGTYHSPQGTPEFSSPEWFITKSYRAEPASVWQLGVVVYSMVHGCYPFDTTEEVIYKELHVDRKLSNNCKDFLFKSLSKNPETRATLAALRDHRWLA</sequence>
<accession>A0AAV1F7V4</accession>
<dbReference type="PROSITE" id="PS00108">
    <property type="entry name" value="PROTEIN_KINASE_ST"/>
    <property type="match status" value="1"/>
</dbReference>
<dbReference type="GO" id="GO:0005737">
    <property type="term" value="C:cytoplasm"/>
    <property type="evidence" value="ECO:0007669"/>
    <property type="project" value="TreeGrafter"/>
</dbReference>
<evidence type="ECO:0000256" key="12">
    <source>
        <dbReference type="SAM" id="MobiDB-lite"/>
    </source>
</evidence>
<dbReference type="InterPro" id="IPR017441">
    <property type="entry name" value="Protein_kinase_ATP_BS"/>
</dbReference>
<evidence type="ECO:0000256" key="3">
    <source>
        <dbReference type="ARBA" id="ARBA00022527"/>
    </source>
</evidence>
<evidence type="ECO:0000256" key="6">
    <source>
        <dbReference type="ARBA" id="ARBA00022777"/>
    </source>
</evidence>
<evidence type="ECO:0000256" key="8">
    <source>
        <dbReference type="ARBA" id="ARBA00047899"/>
    </source>
</evidence>
<keyword evidence="4" id="KW-0808">Transferase</keyword>
<dbReference type="PROSITE" id="PS00107">
    <property type="entry name" value="PROTEIN_KINASE_ATP"/>
    <property type="match status" value="1"/>
</dbReference>
<dbReference type="InterPro" id="IPR000719">
    <property type="entry name" value="Prot_kinase_dom"/>
</dbReference>
<dbReference type="PROSITE" id="PS50011">
    <property type="entry name" value="PROTEIN_KINASE_DOM"/>
    <property type="match status" value="1"/>
</dbReference>
<comment type="similarity">
    <text evidence="1">Belongs to the protein kinase superfamily. CAMK Ser/Thr protein kinase family. PIM subfamily.</text>
</comment>
<dbReference type="AlphaFoldDB" id="A0AAV1F7V4"/>
<dbReference type="PANTHER" id="PTHR22984">
    <property type="entry name" value="SERINE/THREONINE-PROTEIN KINASE PIM"/>
    <property type="match status" value="1"/>
</dbReference>
<feature type="compositionally biased region" description="Low complexity" evidence="12">
    <location>
        <begin position="134"/>
        <end position="144"/>
    </location>
</feature>
<feature type="compositionally biased region" description="Basic and acidic residues" evidence="12">
    <location>
        <begin position="28"/>
        <end position="47"/>
    </location>
</feature>
<evidence type="ECO:0000313" key="15">
    <source>
        <dbReference type="Proteomes" id="UP001178508"/>
    </source>
</evidence>
<evidence type="ECO:0000256" key="5">
    <source>
        <dbReference type="ARBA" id="ARBA00022741"/>
    </source>
</evidence>
<dbReference type="FunFam" id="3.30.200.20:FF:000475">
    <property type="entry name" value="Serine/threonine-protein kinase"/>
    <property type="match status" value="1"/>
</dbReference>
<dbReference type="GO" id="GO:0007346">
    <property type="term" value="P:regulation of mitotic cell cycle"/>
    <property type="evidence" value="ECO:0007669"/>
    <property type="project" value="TreeGrafter"/>
</dbReference>